<gene>
    <name evidence="1" type="ORF">HDF22_002162</name>
</gene>
<protein>
    <submittedName>
        <fullName evidence="1">Uncharacterized protein</fullName>
    </submittedName>
</protein>
<name>A0A841JA64_9SPHI</name>
<comment type="caution">
    <text evidence="1">The sequence shown here is derived from an EMBL/GenBank/DDBJ whole genome shotgun (WGS) entry which is preliminary data.</text>
</comment>
<accession>A0A841JA64</accession>
<reference evidence="1 2" key="1">
    <citation type="submission" date="2020-08" db="EMBL/GenBank/DDBJ databases">
        <title>Genomic Encyclopedia of Type Strains, Phase IV (KMG-V): Genome sequencing to study the core and pangenomes of soil and plant-associated prokaryotes.</title>
        <authorList>
            <person name="Whitman W."/>
        </authorList>
    </citation>
    <scope>NUCLEOTIDE SEQUENCE [LARGE SCALE GENOMIC DNA]</scope>
    <source>
        <strain evidence="1 2">MP601</strain>
    </source>
</reference>
<dbReference type="Proteomes" id="UP000548326">
    <property type="component" value="Unassembled WGS sequence"/>
</dbReference>
<dbReference type="RefSeq" id="WP_183587377.1">
    <property type="nucleotide sequence ID" value="NZ_JACHCA010000005.1"/>
</dbReference>
<sequence length="521" mass="60719">MIIQKAIVSTDANPFYYDFWPLTATAWSNFKIAPVVAVIGDLNLNYEHGLVIKVPLIDNIPTGFIAQVIRFIIPCLFPEEISVIGDIDMIPLSREYFTNQISQYDDDRIIIFSADAYKDQVRYPMCYIAAKGKFFQQIIGLKDTNWLTIKEFIESLYALGLHWETDELFFAKQLHESPLLKKTIFLTRGGWAPFARKRIDRGKWWYSKLGLFNNKYIDAHSIRPLNPNLSKLKNLINFVEAGSDHKAFFFQSFKNPVKAVYLAIKQLKQLLFDKDLYQVLKTIPAKAVKTKTIAFALYGNEPRYIENIDQTLASYNEWLPDWQCRLYIGSDVNAKTIQLLLDKQCEVIIMKRGGIDARYMNWRFLVIEDKNKDAVIIRDIDSFCTYREKLMIDEWLNSEKKFHIIRDHVNHTGRIMGGIWGIKKGLIDIDIKKETKKLLMTNQYGMDMAFLNKIIYPLVKHDVMVHDSFPRFPDEEPIVIPLDNNAGFIGEINTDIILRDRDRAFLDHFDQRCFSLETIMS</sequence>
<proteinExistence type="predicted"/>
<dbReference type="EMBL" id="JACHCA010000005">
    <property type="protein sequence ID" value="MBB6128049.1"/>
    <property type="molecule type" value="Genomic_DNA"/>
</dbReference>
<evidence type="ECO:0000313" key="1">
    <source>
        <dbReference type="EMBL" id="MBB6128049.1"/>
    </source>
</evidence>
<organism evidence="1 2">
    <name type="scientific">Mucilaginibacter lappiensis</name>
    <dbReference type="NCBI Taxonomy" id="354630"/>
    <lineage>
        <taxon>Bacteria</taxon>
        <taxon>Pseudomonadati</taxon>
        <taxon>Bacteroidota</taxon>
        <taxon>Sphingobacteriia</taxon>
        <taxon>Sphingobacteriales</taxon>
        <taxon>Sphingobacteriaceae</taxon>
        <taxon>Mucilaginibacter</taxon>
    </lineage>
</organism>
<evidence type="ECO:0000313" key="2">
    <source>
        <dbReference type="Proteomes" id="UP000548326"/>
    </source>
</evidence>
<dbReference type="AlphaFoldDB" id="A0A841JA64"/>